<sequence>MSKVSPKKIYIKELNLELLQPNTETYMKPDQGGSKHVVIGKPGTGKSTLIAALLYSKRHIYPAGIVFSGTEDSNGFYKRMFPNTFIFTKYDEDQLLSFIKRQKIAKKHVENPWAVCLLDDCTDNPSIFNKPLQQGIYKNSRHWKMWYILSLQYCMDVKPVIRTNVDGTFILREPNLKNRRSLWENYAGIIPDFSQFCDIMDQITDDYTALYIHNATISNSIEDCLFWFKAKPVPSGFKFGCPDYWDFHYSRYNSDYVEPFLP</sequence>
<proteinExistence type="predicted"/>
<dbReference type="AlphaFoldDB" id="A0A6C0JQ78"/>
<name>A0A6C0JQ78_9ZZZZ</name>
<reference evidence="1" key="1">
    <citation type="journal article" date="2020" name="Nature">
        <title>Giant virus diversity and host interactions through global metagenomics.</title>
        <authorList>
            <person name="Schulz F."/>
            <person name="Roux S."/>
            <person name="Paez-Espino D."/>
            <person name="Jungbluth S."/>
            <person name="Walsh D.A."/>
            <person name="Denef V.J."/>
            <person name="McMahon K.D."/>
            <person name="Konstantinidis K.T."/>
            <person name="Eloe-Fadrosh E.A."/>
            <person name="Kyrpides N.C."/>
            <person name="Woyke T."/>
        </authorList>
    </citation>
    <scope>NUCLEOTIDE SEQUENCE</scope>
    <source>
        <strain evidence="1">GVMAG-S-1038524-41</strain>
    </source>
</reference>
<dbReference type="SUPFAM" id="SSF52540">
    <property type="entry name" value="P-loop containing nucleoside triphosphate hydrolases"/>
    <property type="match status" value="1"/>
</dbReference>
<accession>A0A6C0JQ78</accession>
<evidence type="ECO:0000313" key="1">
    <source>
        <dbReference type="EMBL" id="QHU06966.1"/>
    </source>
</evidence>
<protein>
    <submittedName>
        <fullName evidence="1">Uncharacterized protein</fullName>
    </submittedName>
</protein>
<dbReference type="EMBL" id="MN740670">
    <property type="protein sequence ID" value="QHU06966.1"/>
    <property type="molecule type" value="Genomic_DNA"/>
</dbReference>
<organism evidence="1">
    <name type="scientific">viral metagenome</name>
    <dbReference type="NCBI Taxonomy" id="1070528"/>
    <lineage>
        <taxon>unclassified sequences</taxon>
        <taxon>metagenomes</taxon>
        <taxon>organismal metagenomes</taxon>
    </lineage>
</organism>
<dbReference type="CDD" id="cd00882">
    <property type="entry name" value="Ras_like_GTPase"/>
    <property type="match status" value="1"/>
</dbReference>
<dbReference type="InterPro" id="IPR027417">
    <property type="entry name" value="P-loop_NTPase"/>
</dbReference>